<keyword evidence="1" id="KW-0378">Hydrolase</keyword>
<dbReference type="AlphaFoldDB" id="A0A2H0BTY3"/>
<evidence type="ECO:0000313" key="2">
    <source>
        <dbReference type="Proteomes" id="UP000231246"/>
    </source>
</evidence>
<dbReference type="InterPro" id="IPR022274">
    <property type="entry name" value="Peptidase_asp_AF0612"/>
</dbReference>
<gene>
    <name evidence="1" type="ORF">COW99_05125</name>
</gene>
<dbReference type="Pfam" id="PF13975">
    <property type="entry name" value="gag-asp_proteas"/>
    <property type="match status" value="1"/>
</dbReference>
<accession>A0A2H0BTY3</accession>
<organism evidence="1 2">
    <name type="scientific">Candidatus Roizmanbacteria bacterium CG22_combo_CG10-13_8_21_14_all_38_20</name>
    <dbReference type="NCBI Taxonomy" id="1974862"/>
    <lineage>
        <taxon>Bacteria</taxon>
        <taxon>Candidatus Roizmaniibacteriota</taxon>
    </lineage>
</organism>
<reference evidence="1 2" key="1">
    <citation type="submission" date="2017-09" db="EMBL/GenBank/DDBJ databases">
        <title>Depth-based differentiation of microbial function through sediment-hosted aquifers and enrichment of novel symbionts in the deep terrestrial subsurface.</title>
        <authorList>
            <person name="Probst A.J."/>
            <person name="Ladd B."/>
            <person name="Jarett J.K."/>
            <person name="Geller-Mcgrath D.E."/>
            <person name="Sieber C.M."/>
            <person name="Emerson J.B."/>
            <person name="Anantharaman K."/>
            <person name="Thomas B.C."/>
            <person name="Malmstrom R."/>
            <person name="Stieglmeier M."/>
            <person name="Klingl A."/>
            <person name="Woyke T."/>
            <person name="Ryan C.M."/>
            <person name="Banfield J.F."/>
        </authorList>
    </citation>
    <scope>NUCLEOTIDE SEQUENCE [LARGE SCALE GENOMIC DNA]</scope>
    <source>
        <strain evidence="1">CG22_combo_CG10-13_8_21_14_all_38_20</strain>
    </source>
</reference>
<protein>
    <submittedName>
        <fullName evidence="1">Aspartyl protease</fullName>
    </submittedName>
</protein>
<dbReference type="Proteomes" id="UP000231246">
    <property type="component" value="Unassembled WGS sequence"/>
</dbReference>
<comment type="caution">
    <text evidence="1">The sequence shown here is derived from an EMBL/GenBank/DDBJ whole genome shotgun (WGS) entry which is preliminary data.</text>
</comment>
<dbReference type="GO" id="GO:0006508">
    <property type="term" value="P:proteolysis"/>
    <property type="evidence" value="ECO:0007669"/>
    <property type="project" value="UniProtKB-KW"/>
</dbReference>
<name>A0A2H0BTY3_9BACT</name>
<evidence type="ECO:0000313" key="1">
    <source>
        <dbReference type="EMBL" id="PIP61146.1"/>
    </source>
</evidence>
<dbReference type="NCBIfam" id="TIGR03698">
    <property type="entry name" value="clan_AA_DTGF"/>
    <property type="match status" value="1"/>
</dbReference>
<sequence>MGLTTVHATISTLELPRRKAEDTFLVDTGAGYTVIPYKMVKQLKLEPIKKQKFSLADGSMVTRSIGHAMIEFDGNKAPSTVVLGQRGDEALLGAVTLENMEIMVDPFNRKLKPMKLMLG</sequence>
<keyword evidence="1" id="KW-0645">Protease</keyword>
<dbReference type="InterPro" id="IPR021109">
    <property type="entry name" value="Peptidase_aspartic_dom_sf"/>
</dbReference>
<dbReference type="EMBL" id="PCTA01000033">
    <property type="protein sequence ID" value="PIP61146.1"/>
    <property type="molecule type" value="Genomic_DNA"/>
</dbReference>
<dbReference type="SUPFAM" id="SSF50630">
    <property type="entry name" value="Acid proteases"/>
    <property type="match status" value="1"/>
</dbReference>
<proteinExistence type="predicted"/>
<dbReference type="GO" id="GO:0008233">
    <property type="term" value="F:peptidase activity"/>
    <property type="evidence" value="ECO:0007669"/>
    <property type="project" value="UniProtKB-KW"/>
</dbReference>
<dbReference type="Gene3D" id="2.40.70.10">
    <property type="entry name" value="Acid Proteases"/>
    <property type="match status" value="1"/>
</dbReference>